<comment type="similarity">
    <text evidence="2 12">Belongs to the unc-5 family.</text>
</comment>
<keyword evidence="5 12" id="KW-0732">Signal</keyword>
<dbReference type="PROSITE" id="PS50835">
    <property type="entry name" value="IG_LIKE"/>
    <property type="match status" value="1"/>
</dbReference>
<dbReference type="Pfam" id="PF25609">
    <property type="entry name" value="Unc5_NetrinR_N"/>
    <property type="match status" value="1"/>
</dbReference>
<feature type="chain" id="PRO_5025092142" description="Netrin receptor UNC5" evidence="12">
    <location>
        <begin position="31"/>
        <end position="1035"/>
    </location>
</feature>
<dbReference type="Pfam" id="PF00791">
    <property type="entry name" value="ZU5"/>
    <property type="match status" value="1"/>
</dbReference>
<feature type="transmembrane region" description="Helical" evidence="12">
    <location>
        <begin position="388"/>
        <end position="411"/>
    </location>
</feature>
<dbReference type="SUPFAM" id="SSF47986">
    <property type="entry name" value="DEATH domain"/>
    <property type="match status" value="1"/>
</dbReference>
<feature type="domain" description="ZU5" evidence="15">
    <location>
        <begin position="629"/>
        <end position="776"/>
    </location>
</feature>
<dbReference type="PROSITE" id="PS51145">
    <property type="entry name" value="ZU5"/>
    <property type="match status" value="1"/>
</dbReference>
<organism evidence="16">
    <name type="scientific">Hemicentrotus pulcherrimus</name>
    <name type="common">Sea urchin</name>
    <name type="synonym">Strongylocentrotus pulcherrimus</name>
    <dbReference type="NCBI Taxonomy" id="7650"/>
    <lineage>
        <taxon>Eukaryota</taxon>
        <taxon>Metazoa</taxon>
        <taxon>Echinodermata</taxon>
        <taxon>Eleutherozoa</taxon>
        <taxon>Echinozoa</taxon>
        <taxon>Echinoidea</taxon>
        <taxon>Euechinoidea</taxon>
        <taxon>Echinacea</taxon>
        <taxon>Camarodonta</taxon>
        <taxon>Echinidea</taxon>
        <taxon>Strongylocentrotidae</taxon>
        <taxon>Hemicentrotus</taxon>
    </lineage>
</organism>
<dbReference type="SMART" id="SM00005">
    <property type="entry name" value="DEATH"/>
    <property type="match status" value="1"/>
</dbReference>
<evidence type="ECO:0000256" key="10">
    <source>
        <dbReference type="ARBA" id="ARBA00023180"/>
    </source>
</evidence>
<dbReference type="Gene3D" id="2.20.100.10">
    <property type="entry name" value="Thrombospondin type-1 (TSP1) repeat"/>
    <property type="match status" value="1"/>
</dbReference>
<evidence type="ECO:0000256" key="2">
    <source>
        <dbReference type="ARBA" id="ARBA00009844"/>
    </source>
</evidence>
<dbReference type="InterPro" id="IPR013783">
    <property type="entry name" value="Ig-like_fold"/>
</dbReference>
<evidence type="ECO:0000259" key="15">
    <source>
        <dbReference type="PROSITE" id="PS51145"/>
    </source>
</evidence>
<dbReference type="SUPFAM" id="SSF48726">
    <property type="entry name" value="Immunoglobulin"/>
    <property type="match status" value="1"/>
</dbReference>
<accession>N0DKF5</accession>
<evidence type="ECO:0000256" key="7">
    <source>
        <dbReference type="ARBA" id="ARBA00023136"/>
    </source>
</evidence>
<evidence type="ECO:0000259" key="14">
    <source>
        <dbReference type="PROSITE" id="PS50835"/>
    </source>
</evidence>
<keyword evidence="11 12" id="KW-0393">Immunoglobulin domain</keyword>
<feature type="domain" description="Ig-like" evidence="14">
    <location>
        <begin position="136"/>
        <end position="242"/>
    </location>
</feature>
<keyword evidence="9 12" id="KW-0675">Receptor</keyword>
<protein>
    <recommendedName>
        <fullName evidence="12">Netrin receptor UNC5</fullName>
    </recommendedName>
</protein>
<dbReference type="InterPro" id="IPR007110">
    <property type="entry name" value="Ig-like_dom"/>
</dbReference>
<evidence type="ECO:0000256" key="6">
    <source>
        <dbReference type="ARBA" id="ARBA00022989"/>
    </source>
</evidence>
<feature type="signal peptide" evidence="12">
    <location>
        <begin position="1"/>
        <end position="30"/>
    </location>
</feature>
<evidence type="ECO:0000256" key="12">
    <source>
        <dbReference type="RuleBase" id="RU367033"/>
    </source>
</evidence>
<proteinExistence type="evidence at transcript level"/>
<dbReference type="EMBL" id="AB751505">
    <property type="protein sequence ID" value="BAN15045.1"/>
    <property type="molecule type" value="mRNA"/>
</dbReference>
<dbReference type="SMART" id="SM00409">
    <property type="entry name" value="IG"/>
    <property type="match status" value="1"/>
</dbReference>
<dbReference type="InterPro" id="IPR036179">
    <property type="entry name" value="Ig-like_dom_sf"/>
</dbReference>
<dbReference type="GO" id="GO:0005886">
    <property type="term" value="C:plasma membrane"/>
    <property type="evidence" value="ECO:0007669"/>
    <property type="project" value="UniProtKB-SubCell"/>
</dbReference>
<dbReference type="InterPro" id="IPR000906">
    <property type="entry name" value="ZU5_dom"/>
</dbReference>
<comment type="function">
    <text evidence="12">Receptor for netrin required for axon guidance. Mediates axon repulsion of neuronal growth cones in the developing nervous system upon ligand binding.</text>
</comment>
<dbReference type="PANTHER" id="PTHR12582:SF47">
    <property type="entry name" value="NETRIN RECEPTOR UNC-5"/>
    <property type="match status" value="1"/>
</dbReference>
<dbReference type="PANTHER" id="PTHR12582">
    <property type="entry name" value="NETRIN RECEPTOR UNC5"/>
    <property type="match status" value="1"/>
</dbReference>
<dbReference type="Pfam" id="PF00531">
    <property type="entry name" value="Death"/>
    <property type="match status" value="1"/>
</dbReference>
<keyword evidence="6 12" id="KW-1133">Transmembrane helix</keyword>
<dbReference type="InterPro" id="IPR037936">
    <property type="entry name" value="UNC5A-D"/>
</dbReference>
<gene>
    <name evidence="16" type="primary">Hp-unc-5</name>
</gene>
<dbReference type="CDD" id="cd08781">
    <property type="entry name" value="Death_UNC5-like"/>
    <property type="match status" value="1"/>
</dbReference>
<dbReference type="Gene3D" id="2.60.40.10">
    <property type="entry name" value="Immunoglobulins"/>
    <property type="match status" value="2"/>
</dbReference>
<dbReference type="InterPro" id="IPR000884">
    <property type="entry name" value="TSP1_rpt"/>
</dbReference>
<evidence type="ECO:0000256" key="11">
    <source>
        <dbReference type="ARBA" id="ARBA00023319"/>
    </source>
</evidence>
<dbReference type="SMART" id="SM00218">
    <property type="entry name" value="ZU5"/>
    <property type="match status" value="1"/>
</dbReference>
<dbReference type="Pfam" id="PF17217">
    <property type="entry name" value="UPA"/>
    <property type="match status" value="1"/>
</dbReference>
<dbReference type="PROSITE" id="PS50092">
    <property type="entry name" value="TSP1"/>
    <property type="match status" value="1"/>
</dbReference>
<dbReference type="InterPro" id="IPR033772">
    <property type="entry name" value="UPA"/>
</dbReference>
<keyword evidence="3 12" id="KW-0217">Developmental protein</keyword>
<keyword evidence="8" id="KW-1015">Disulfide bond</keyword>
<evidence type="ECO:0000256" key="1">
    <source>
        <dbReference type="ARBA" id="ARBA00004479"/>
    </source>
</evidence>
<comment type="subcellular location">
    <subcellularLocation>
        <location evidence="12">Cell membrane</location>
        <topology evidence="12">Single-pass type I membrane protein</topology>
    </subcellularLocation>
    <subcellularLocation>
        <location evidence="1">Membrane</location>
        <topology evidence="1">Single-pass type I membrane protein</topology>
    </subcellularLocation>
</comment>
<sequence length="1035" mass="114371">MRRRSAGLRIHEVTVVLVLFGAIASRPVLGQLDGQPPQDVPTTMTPLLSPQFFIVPQDSYITKRSVDLECKAGPSPNVYFICNDEKIADARTHSRGTFDEYYENIRHIALTITKDEVQEYFGDEDFWCVCEAAADPQPIRTEKAYIREAYLRKQFLQMPLDHSVPLHDKFHLLCRAPEGVPEPTIHWEIDGVPIDDENLVHYVVTYDGTLIVNEATLADNGNYTCVATNVATYRTTDPARVIVYDNTNDGAWTMWTEWSTCTGDCDGGTRRRMRYCTNPAPLSMEPTARERHCRPKTVQSIAQVRPLVGANGACGPACTDECEQIRTRTCTRQCSGASQQRRDCSGGLCLSEPPLVDDPGIFSPSAVDTTSQNPAAGSKNGLSKQIPVYIGISLAIVVLLLVFLFIAIYLVTKRKRGNSPSYTTTSTEDCNLAMLSAQPPDITTQTMHSSLRSNHVALSSHNEKIPMSGTPTHPPHPDLTGGKIPHQLTVQFSPKKGGTITQLGCLGSSDISQYSLTNGSLHSHPHSRSLSPTKSHTYVPLVGPGQEKHIYATLNPPEPPPQDPRYCQTRCYSDLEDNDGYIMEEADENYMLQGHSSEESLEPQSMCDSDPGRTLSGSALGLPMHSDYSIATGHVGSRGGRLVLPDSGVSLMVPEGAIARGQTVEIYLAVSHELMDRPHIEHNQTLLSPVILCGPPSVVLAKSVVLVLPHCAQMSKNDWRHSVIASSTHPTDDKCWEKQTTVGEETINLQVFCQVDSHQSCIVTDQLGWYALSGESRPERQSAKRLKLLAFGPALRSTLDYHIKVYISEDTPDAIEHILNVERRLGGQPLQGSCQFDYHDNGNNLRLEIQNIVPGWQCKLAKNCQEIPFYHVWSGTSNTLHCSFALVKTEPGIGPIGCRLEVTQGTYTTSMQVMERIIDGVVVEQELRLNGYSPNHMVPPQNAFHLSKPVRTALCQCLDIPQPKGNDWKLLATKLGVDGYLNFFGIKPSPTDQILDMWEARDSEEGALMRLAGAFQEMGRHDAVTIVQKQMAAWI</sequence>
<evidence type="ECO:0000256" key="5">
    <source>
        <dbReference type="ARBA" id="ARBA00022729"/>
    </source>
</evidence>
<name>N0DKF5_HEMPU</name>
<dbReference type="Gene3D" id="2.60.220.30">
    <property type="match status" value="1"/>
</dbReference>
<evidence type="ECO:0000256" key="4">
    <source>
        <dbReference type="ARBA" id="ARBA00022692"/>
    </source>
</evidence>
<keyword evidence="7 12" id="KW-0472">Membrane</keyword>
<dbReference type="InterPro" id="IPR057755">
    <property type="entry name" value="UNC5A-D-like_N"/>
</dbReference>
<keyword evidence="10" id="KW-0325">Glycoprotein</keyword>
<dbReference type="InterPro" id="IPR000488">
    <property type="entry name" value="Death_dom"/>
</dbReference>
<keyword evidence="4 12" id="KW-0812">Transmembrane</keyword>
<dbReference type="InterPro" id="IPR003598">
    <property type="entry name" value="Ig_sub2"/>
</dbReference>
<evidence type="ECO:0000256" key="3">
    <source>
        <dbReference type="ARBA" id="ARBA00022473"/>
    </source>
</evidence>
<dbReference type="Gene3D" id="1.10.533.10">
    <property type="entry name" value="Death Domain, Fas"/>
    <property type="match status" value="1"/>
</dbReference>
<evidence type="ECO:0000256" key="9">
    <source>
        <dbReference type="ARBA" id="ARBA00023170"/>
    </source>
</evidence>
<dbReference type="GO" id="GO:0005042">
    <property type="term" value="F:netrin receptor activity"/>
    <property type="evidence" value="ECO:0007669"/>
    <property type="project" value="UniProtKB-UniRule"/>
</dbReference>
<dbReference type="InterPro" id="IPR003599">
    <property type="entry name" value="Ig_sub"/>
</dbReference>
<dbReference type="Pfam" id="PF13927">
    <property type="entry name" value="Ig_3"/>
    <property type="match status" value="1"/>
</dbReference>
<evidence type="ECO:0000256" key="8">
    <source>
        <dbReference type="ARBA" id="ARBA00023157"/>
    </source>
</evidence>
<dbReference type="SMART" id="SM00408">
    <property type="entry name" value="IGc2"/>
    <property type="match status" value="1"/>
</dbReference>
<dbReference type="AlphaFoldDB" id="N0DKF5"/>
<feature type="domain" description="Death" evidence="13">
    <location>
        <begin position="965"/>
        <end position="1031"/>
    </location>
</feature>
<dbReference type="InterPro" id="IPR036383">
    <property type="entry name" value="TSP1_rpt_sf"/>
</dbReference>
<dbReference type="PROSITE" id="PS50017">
    <property type="entry name" value="DEATH_DOMAIN"/>
    <property type="match status" value="1"/>
</dbReference>
<evidence type="ECO:0000259" key="13">
    <source>
        <dbReference type="PROSITE" id="PS50017"/>
    </source>
</evidence>
<reference evidence="16" key="1">
    <citation type="submission" date="2012-09" db="EMBL/GenBank/DDBJ databases">
        <title>Unc-5/Netrin-mediated axon guidance during formation of neural plexus at larval serotonergic apical ganglion in the sea urchin, Hemicentrotus pulcherrimus.</title>
        <authorList>
            <person name="Abe K."/>
            <person name="Katow T."/>
            <person name="Katow H."/>
        </authorList>
    </citation>
    <scope>NUCLEOTIDE SEQUENCE</scope>
</reference>
<dbReference type="SUPFAM" id="SSF82895">
    <property type="entry name" value="TSP-1 type 1 repeat"/>
    <property type="match status" value="1"/>
</dbReference>
<dbReference type="PRINTS" id="PR01705">
    <property type="entry name" value="TSP1REPEAT"/>
</dbReference>
<evidence type="ECO:0000313" key="16">
    <source>
        <dbReference type="EMBL" id="BAN15045.1"/>
    </source>
</evidence>
<dbReference type="InterPro" id="IPR011029">
    <property type="entry name" value="DEATH-like_dom_sf"/>
</dbReference>